<dbReference type="InterPro" id="IPR036397">
    <property type="entry name" value="RNaseH_sf"/>
</dbReference>
<dbReference type="GO" id="GO:0003676">
    <property type="term" value="F:nucleic acid binding"/>
    <property type="evidence" value="ECO:0007669"/>
    <property type="project" value="InterPro"/>
</dbReference>
<name>A0A4Y2CT80_ARAVE</name>
<evidence type="ECO:0000313" key="2">
    <source>
        <dbReference type="Proteomes" id="UP000499080"/>
    </source>
</evidence>
<sequence length="79" mass="8756">MLGRRIADRSLPPVTLHEFQQALLQEWALLPKQAINDTIASMPPRCPACIQLEGIIPVIRVCSHCTFCLPILALAPQRA</sequence>
<dbReference type="Gene3D" id="3.30.420.10">
    <property type="entry name" value="Ribonuclease H-like superfamily/Ribonuclease H"/>
    <property type="match status" value="1"/>
</dbReference>
<dbReference type="OrthoDB" id="6435577at2759"/>
<dbReference type="EMBL" id="BGPR01000229">
    <property type="protein sequence ID" value="GBM06495.1"/>
    <property type="molecule type" value="Genomic_DNA"/>
</dbReference>
<gene>
    <name evidence="1" type="ORF">AVEN_58331_1</name>
</gene>
<dbReference type="Proteomes" id="UP000499080">
    <property type="component" value="Unassembled WGS sequence"/>
</dbReference>
<reference evidence="1 2" key="1">
    <citation type="journal article" date="2019" name="Sci. Rep.">
        <title>Orb-weaving spider Araneus ventricosus genome elucidates the spidroin gene catalogue.</title>
        <authorList>
            <person name="Kono N."/>
            <person name="Nakamura H."/>
            <person name="Ohtoshi R."/>
            <person name="Moran D.A.P."/>
            <person name="Shinohara A."/>
            <person name="Yoshida Y."/>
            <person name="Fujiwara M."/>
            <person name="Mori M."/>
            <person name="Tomita M."/>
            <person name="Arakawa K."/>
        </authorList>
    </citation>
    <scope>NUCLEOTIDE SEQUENCE [LARGE SCALE GENOMIC DNA]</scope>
</reference>
<evidence type="ECO:0000313" key="1">
    <source>
        <dbReference type="EMBL" id="GBM06495.1"/>
    </source>
</evidence>
<keyword evidence="2" id="KW-1185">Reference proteome</keyword>
<organism evidence="1 2">
    <name type="scientific">Araneus ventricosus</name>
    <name type="common">Orbweaver spider</name>
    <name type="synonym">Epeira ventricosa</name>
    <dbReference type="NCBI Taxonomy" id="182803"/>
    <lineage>
        <taxon>Eukaryota</taxon>
        <taxon>Metazoa</taxon>
        <taxon>Ecdysozoa</taxon>
        <taxon>Arthropoda</taxon>
        <taxon>Chelicerata</taxon>
        <taxon>Arachnida</taxon>
        <taxon>Araneae</taxon>
        <taxon>Araneomorphae</taxon>
        <taxon>Entelegynae</taxon>
        <taxon>Araneoidea</taxon>
        <taxon>Araneidae</taxon>
        <taxon>Araneus</taxon>
    </lineage>
</organism>
<protein>
    <submittedName>
        <fullName evidence="1">Uncharacterized protein</fullName>
    </submittedName>
</protein>
<accession>A0A4Y2CT80</accession>
<proteinExistence type="predicted"/>
<comment type="caution">
    <text evidence="1">The sequence shown here is derived from an EMBL/GenBank/DDBJ whole genome shotgun (WGS) entry which is preliminary data.</text>
</comment>
<dbReference type="AlphaFoldDB" id="A0A4Y2CT80"/>